<evidence type="ECO:0000313" key="3">
    <source>
        <dbReference type="Proteomes" id="UP000050761"/>
    </source>
</evidence>
<dbReference type="Proteomes" id="UP000050761">
    <property type="component" value="Unassembled WGS sequence"/>
</dbReference>
<feature type="compositionally biased region" description="Basic and acidic residues" evidence="1">
    <location>
        <begin position="84"/>
        <end position="93"/>
    </location>
</feature>
<dbReference type="WBParaSite" id="HPBE_0001001601-mRNA-1">
    <property type="protein sequence ID" value="HPBE_0001001601-mRNA-1"/>
    <property type="gene ID" value="HPBE_0001001601"/>
</dbReference>
<evidence type="ECO:0000256" key="1">
    <source>
        <dbReference type="SAM" id="MobiDB-lite"/>
    </source>
</evidence>
<keyword evidence="3" id="KW-1185">Reference proteome</keyword>
<feature type="region of interest" description="Disordered" evidence="1">
    <location>
        <begin position="139"/>
        <end position="170"/>
    </location>
</feature>
<dbReference type="SUPFAM" id="SSF53098">
    <property type="entry name" value="Ribonuclease H-like"/>
    <property type="match status" value="1"/>
</dbReference>
<evidence type="ECO:0000259" key="2">
    <source>
        <dbReference type="Pfam" id="PF17921"/>
    </source>
</evidence>
<protein>
    <submittedName>
        <fullName evidence="4">Integrase_H2C2 domain-containing protein</fullName>
    </submittedName>
</protein>
<dbReference type="InterPro" id="IPR012337">
    <property type="entry name" value="RNaseH-like_sf"/>
</dbReference>
<evidence type="ECO:0000313" key="4">
    <source>
        <dbReference type="WBParaSite" id="HPBE_0001001601-mRNA-1"/>
    </source>
</evidence>
<dbReference type="AlphaFoldDB" id="A0A8L8K227"/>
<dbReference type="InterPro" id="IPR041588">
    <property type="entry name" value="Integrase_H2C2"/>
</dbReference>
<name>A0A8L8K227_HELPZ</name>
<dbReference type="Gene3D" id="3.30.420.10">
    <property type="entry name" value="Ribonuclease H-like superfamily/Ribonuclease H"/>
    <property type="match status" value="2"/>
</dbReference>
<reference evidence="4" key="1">
    <citation type="submission" date="2019-09" db="UniProtKB">
        <authorList>
            <consortium name="WormBaseParasite"/>
        </authorList>
    </citation>
    <scope>IDENTIFICATION</scope>
</reference>
<feature type="compositionally biased region" description="Basic and acidic residues" evidence="1">
    <location>
        <begin position="149"/>
        <end position="159"/>
    </location>
</feature>
<dbReference type="Pfam" id="PF17921">
    <property type="entry name" value="Integrase_H2C2"/>
    <property type="match status" value="1"/>
</dbReference>
<dbReference type="GO" id="GO:0003676">
    <property type="term" value="F:nucleic acid binding"/>
    <property type="evidence" value="ECO:0007669"/>
    <property type="project" value="InterPro"/>
</dbReference>
<proteinExistence type="predicted"/>
<feature type="domain" description="Integrase zinc-binding" evidence="2">
    <location>
        <begin position="402"/>
        <end position="447"/>
    </location>
</feature>
<dbReference type="InterPro" id="IPR036397">
    <property type="entry name" value="RNaseH_sf"/>
</dbReference>
<sequence>MLASEDTIELQRQVQAWCHRLERFGLKLNVKETEFIRPLTKMSPAPLRMDDTAHTVSKALSTEPMETRLQMGSRSFDGAPARMEPNRSPDKIRAAHSQGSQRQDKDNTCSLGGICRRKQTSHGSLRLPSPHVTVRPTSRKIEASIYKGRSNDPEARDECANDGSPSRQHNAEALYSDSGISLALLASASLDRNAGLVGNRYNEIRTICDNMEQEGVYVTFGHVGTDINAADCTTPERWPAHSKLPSTMTTDQDGSLEVQQNAARATANALAQQSVQDLLEWKRYKSVAQATAVFSYIAKVVERVNPDLKESLCDRIPELRTHCEDEFPSLAERQSALRLFLRNHQRLYVEGKFQPQRDRLTPVKDSEGIIRCKGRLQNSDLPENSKHCAPILLGAQSAPATLVIRDAHTHLHLGTTHTIAQVRTNYWIPQRQVQKVVRKCIPCQRWNNLLYRYPALSDLPSRRVTRSRPFQHVGIDYIGPISIKSDGETGKAYGIILTCTTTRLIHLECAPERLGSPARNCFKPSGDPLLGGECGAFNFAKRDDGSNDGHQRDRIAGDHSLRSVAGAFYERLIKTIKQSLYKTFGRSILTLDDLTTLLIEIEGTLNTRPLTYQEEYWSDQPAPDRRSSPKFLPLHRAILEHLERAISYRSQRTTYTLRYLCNNHGTPKVPTPGTVVLIMGPNLPVNTWKMGRITKANANKEGPITVKSALVEDCKRNVALFTCLVTRLTHLKAAMDLSAKSFVFTLKRTTARRGVPQKILSDNGSNFHFTENLLRSNRTIEEDPHLSLFLTEHRIP</sequence>
<feature type="region of interest" description="Disordered" evidence="1">
    <location>
        <begin position="74"/>
        <end position="115"/>
    </location>
</feature>
<dbReference type="Gene3D" id="1.10.340.70">
    <property type="match status" value="1"/>
</dbReference>
<dbReference type="PANTHER" id="PTHR47331">
    <property type="entry name" value="PHD-TYPE DOMAIN-CONTAINING PROTEIN"/>
    <property type="match status" value="1"/>
</dbReference>
<organism evidence="3 4">
    <name type="scientific">Heligmosomoides polygyrus</name>
    <name type="common">Parasitic roundworm</name>
    <dbReference type="NCBI Taxonomy" id="6339"/>
    <lineage>
        <taxon>Eukaryota</taxon>
        <taxon>Metazoa</taxon>
        <taxon>Ecdysozoa</taxon>
        <taxon>Nematoda</taxon>
        <taxon>Chromadorea</taxon>
        <taxon>Rhabditida</taxon>
        <taxon>Rhabditina</taxon>
        <taxon>Rhabditomorpha</taxon>
        <taxon>Strongyloidea</taxon>
        <taxon>Heligmosomidae</taxon>
        <taxon>Heligmosomoides</taxon>
    </lineage>
</organism>
<accession>A0A8L8K227</accession>